<dbReference type="OMA" id="CKENSMR"/>
<evidence type="ECO:0000313" key="4">
    <source>
        <dbReference type="Proteomes" id="UP000472267"/>
    </source>
</evidence>
<dbReference type="InterPro" id="IPR036179">
    <property type="entry name" value="Ig-like_dom_sf"/>
</dbReference>
<dbReference type="Pfam" id="PF07686">
    <property type="entry name" value="V-set"/>
    <property type="match status" value="1"/>
</dbReference>
<dbReference type="PANTHER" id="PTHR11422">
    <property type="entry name" value="T-CELL SURFACE GLYCOPROTEIN CD4"/>
    <property type="match status" value="1"/>
</dbReference>
<dbReference type="GO" id="GO:0035723">
    <property type="term" value="P:interleukin-15-mediated signaling pathway"/>
    <property type="evidence" value="ECO:0007669"/>
    <property type="project" value="TreeGrafter"/>
</dbReference>
<accession>A0A672H7S6</accession>
<feature type="domain" description="Ig-like" evidence="2">
    <location>
        <begin position="1"/>
        <end position="83"/>
    </location>
</feature>
<keyword evidence="4" id="KW-1185">Reference proteome</keyword>
<organism evidence="3 4">
    <name type="scientific">Salarias fasciatus</name>
    <name type="common">Jewelled blenny</name>
    <name type="synonym">Blennius fasciatus</name>
    <dbReference type="NCBI Taxonomy" id="181472"/>
    <lineage>
        <taxon>Eukaryota</taxon>
        <taxon>Metazoa</taxon>
        <taxon>Chordata</taxon>
        <taxon>Craniata</taxon>
        <taxon>Vertebrata</taxon>
        <taxon>Euteleostomi</taxon>
        <taxon>Actinopterygii</taxon>
        <taxon>Neopterygii</taxon>
        <taxon>Teleostei</taxon>
        <taxon>Neoteleostei</taxon>
        <taxon>Acanthomorphata</taxon>
        <taxon>Ovalentaria</taxon>
        <taxon>Blenniimorphae</taxon>
        <taxon>Blenniiformes</taxon>
        <taxon>Blennioidei</taxon>
        <taxon>Blenniidae</taxon>
        <taxon>Salariinae</taxon>
        <taxon>Salarias</taxon>
    </lineage>
</organism>
<dbReference type="InterPro" id="IPR007110">
    <property type="entry name" value="Ig-like_dom"/>
</dbReference>
<feature type="compositionally biased region" description="Polar residues" evidence="1">
    <location>
        <begin position="217"/>
        <end position="233"/>
    </location>
</feature>
<protein>
    <recommendedName>
        <fullName evidence="2">Ig-like domain-containing protein</fullName>
    </recommendedName>
</protein>
<feature type="compositionally biased region" description="Basic and acidic residues" evidence="1">
    <location>
        <begin position="234"/>
        <end position="252"/>
    </location>
</feature>
<dbReference type="GO" id="GO:0042110">
    <property type="term" value="P:T cell activation"/>
    <property type="evidence" value="ECO:0007669"/>
    <property type="project" value="TreeGrafter"/>
</dbReference>
<reference evidence="3" key="1">
    <citation type="submission" date="2019-06" db="EMBL/GenBank/DDBJ databases">
        <authorList>
            <consortium name="Wellcome Sanger Institute Data Sharing"/>
        </authorList>
    </citation>
    <scope>NUCLEOTIDE SEQUENCE [LARGE SCALE GENOMIC DNA]</scope>
</reference>
<dbReference type="Ensembl" id="ENSSFAT00005026131.1">
    <property type="protein sequence ID" value="ENSSFAP00005025122.1"/>
    <property type="gene ID" value="ENSSFAG00005012933.1"/>
</dbReference>
<evidence type="ECO:0000259" key="2">
    <source>
        <dbReference type="PROSITE" id="PS50835"/>
    </source>
</evidence>
<dbReference type="InterPro" id="IPR013783">
    <property type="entry name" value="Ig-like_fold"/>
</dbReference>
<feature type="domain" description="Ig-like" evidence="2">
    <location>
        <begin position="107"/>
        <end position="199"/>
    </location>
</feature>
<dbReference type="GO" id="GO:0070374">
    <property type="term" value="P:positive regulation of ERK1 and ERK2 cascade"/>
    <property type="evidence" value="ECO:0007669"/>
    <property type="project" value="TreeGrafter"/>
</dbReference>
<dbReference type="Proteomes" id="UP000472267">
    <property type="component" value="Chromosome 15"/>
</dbReference>
<reference evidence="3" key="2">
    <citation type="submission" date="2025-08" db="UniProtKB">
        <authorList>
            <consortium name="Ensembl"/>
        </authorList>
    </citation>
    <scope>IDENTIFICATION</scope>
</reference>
<proteinExistence type="predicted"/>
<dbReference type="InParanoid" id="A0A672H7S6"/>
<name>A0A672H7S6_SALFA</name>
<feature type="compositionally biased region" description="Polar residues" evidence="1">
    <location>
        <begin position="198"/>
        <end position="207"/>
    </location>
</feature>
<evidence type="ECO:0000313" key="3">
    <source>
        <dbReference type="Ensembl" id="ENSSFAP00005025122.1"/>
    </source>
</evidence>
<dbReference type="Gene3D" id="2.60.40.10">
    <property type="entry name" value="Immunoglobulins"/>
    <property type="match status" value="1"/>
</dbReference>
<dbReference type="AlphaFoldDB" id="A0A672H7S6"/>
<sequence>VYHLYQRPGVEVLLPCLQVSLSDTRCSGIDWLYNKDASKTFTDVRDGEVQRSSPRAARLSLHTNCSLIINKITAEDAGRYICRYLEKSRDDTQVFLNILTSEQIHVPLFALLTDITYGEVTLSCSMFKHKGQCETRSLHWVDETGAELDGEGDGFKYEGQTNCVSYLTVKLQTEHSRRYTCQYVDRAGVKIEAHYSTVSSVSPTGDTGTIPGEDSNTHMTENAVNTEQVQRSEQTIKHDESRGQTGRETDIR</sequence>
<dbReference type="GO" id="GO:0042289">
    <property type="term" value="F:MHC class II protein binding"/>
    <property type="evidence" value="ECO:0007669"/>
    <property type="project" value="TreeGrafter"/>
</dbReference>
<dbReference type="GO" id="GO:0045121">
    <property type="term" value="C:membrane raft"/>
    <property type="evidence" value="ECO:0007669"/>
    <property type="project" value="TreeGrafter"/>
</dbReference>
<dbReference type="InterPro" id="IPR013106">
    <property type="entry name" value="Ig_V-set"/>
</dbReference>
<reference evidence="3" key="3">
    <citation type="submission" date="2025-09" db="UniProtKB">
        <authorList>
            <consortium name="Ensembl"/>
        </authorList>
    </citation>
    <scope>IDENTIFICATION</scope>
</reference>
<dbReference type="PANTHER" id="PTHR11422:SF5">
    <property type="entry name" value="DIVERSE IMMUNOGLOBULIN DOMAIN-CONTAINING PROTEIN 1.1 ISOFORM X1-RELATED"/>
    <property type="match status" value="1"/>
</dbReference>
<evidence type="ECO:0000256" key="1">
    <source>
        <dbReference type="SAM" id="MobiDB-lite"/>
    </source>
</evidence>
<feature type="region of interest" description="Disordered" evidence="1">
    <location>
        <begin position="198"/>
        <end position="252"/>
    </location>
</feature>
<dbReference type="GO" id="GO:0009897">
    <property type="term" value="C:external side of plasma membrane"/>
    <property type="evidence" value="ECO:0007669"/>
    <property type="project" value="TreeGrafter"/>
</dbReference>
<dbReference type="PROSITE" id="PS50835">
    <property type="entry name" value="IG_LIKE"/>
    <property type="match status" value="2"/>
</dbReference>
<dbReference type="SUPFAM" id="SSF48726">
    <property type="entry name" value="Immunoglobulin"/>
    <property type="match status" value="2"/>
</dbReference>
<dbReference type="GO" id="GO:1990782">
    <property type="term" value="F:protein tyrosine kinase binding"/>
    <property type="evidence" value="ECO:0007669"/>
    <property type="project" value="TreeGrafter"/>
</dbReference>